<dbReference type="InterPro" id="IPR023535">
    <property type="entry name" value="TC-AMP_synthase"/>
</dbReference>
<keyword evidence="3 9" id="KW-0808">Transferase</keyword>
<dbReference type="GO" id="GO:0061710">
    <property type="term" value="F:L-threonylcarbamoyladenylate synthase"/>
    <property type="evidence" value="ECO:0007669"/>
    <property type="project" value="UniProtKB-EC"/>
</dbReference>
<dbReference type="SUPFAM" id="SSF55821">
    <property type="entry name" value="YrdC/RibB"/>
    <property type="match status" value="1"/>
</dbReference>
<dbReference type="GO" id="GO:0006450">
    <property type="term" value="P:regulation of translational fidelity"/>
    <property type="evidence" value="ECO:0007669"/>
    <property type="project" value="TreeGrafter"/>
</dbReference>
<dbReference type="GO" id="GO:0005524">
    <property type="term" value="F:ATP binding"/>
    <property type="evidence" value="ECO:0007669"/>
    <property type="project" value="UniProtKB-UniRule"/>
</dbReference>
<dbReference type="Pfam" id="PF01300">
    <property type="entry name" value="Sua5_yciO_yrdC"/>
    <property type="match status" value="1"/>
</dbReference>
<evidence type="ECO:0000256" key="4">
    <source>
        <dbReference type="ARBA" id="ARBA00022694"/>
    </source>
</evidence>
<feature type="domain" description="YrdC-like" evidence="10">
    <location>
        <begin position="4"/>
        <end position="186"/>
    </location>
</feature>
<comment type="similarity">
    <text evidence="9">Belongs to the SUA5 family. TsaC subfamily.</text>
</comment>
<dbReference type="GO" id="GO:0002949">
    <property type="term" value="P:tRNA threonylcarbamoyladenosine modification"/>
    <property type="evidence" value="ECO:0007669"/>
    <property type="project" value="UniProtKB-UniRule"/>
</dbReference>
<organism evidence="11 12">
    <name type="scientific">Thiothrix eikelboomii</name>
    <dbReference type="NCBI Taxonomy" id="92487"/>
    <lineage>
        <taxon>Bacteria</taxon>
        <taxon>Pseudomonadati</taxon>
        <taxon>Pseudomonadota</taxon>
        <taxon>Gammaproteobacteria</taxon>
        <taxon>Thiotrichales</taxon>
        <taxon>Thiotrichaceae</taxon>
        <taxon>Thiothrix</taxon>
    </lineage>
</organism>
<evidence type="ECO:0000256" key="5">
    <source>
        <dbReference type="ARBA" id="ARBA00022695"/>
    </source>
</evidence>
<name>A0A1T4VTT5_9GAMM</name>
<dbReference type="InterPro" id="IPR017945">
    <property type="entry name" value="DHBP_synth_RibB-like_a/b_dom"/>
</dbReference>
<dbReference type="InterPro" id="IPR050156">
    <property type="entry name" value="TC-AMP_synthase_SUA5"/>
</dbReference>
<dbReference type="EC" id="2.7.7.87" evidence="9"/>
<dbReference type="FunFam" id="3.90.870.10:FF:000004">
    <property type="entry name" value="Threonylcarbamoyl-AMP synthase"/>
    <property type="match status" value="1"/>
</dbReference>
<evidence type="ECO:0000256" key="7">
    <source>
        <dbReference type="ARBA" id="ARBA00022840"/>
    </source>
</evidence>
<dbReference type="InterPro" id="IPR006070">
    <property type="entry name" value="Sua5-like_dom"/>
</dbReference>
<evidence type="ECO:0000256" key="2">
    <source>
        <dbReference type="ARBA" id="ARBA00022490"/>
    </source>
</evidence>
<comment type="catalytic activity">
    <reaction evidence="8 9">
        <text>L-threonine + hydrogencarbonate + ATP = L-threonylcarbamoyladenylate + diphosphate + H2O</text>
        <dbReference type="Rhea" id="RHEA:36407"/>
        <dbReference type="ChEBI" id="CHEBI:15377"/>
        <dbReference type="ChEBI" id="CHEBI:17544"/>
        <dbReference type="ChEBI" id="CHEBI:30616"/>
        <dbReference type="ChEBI" id="CHEBI:33019"/>
        <dbReference type="ChEBI" id="CHEBI:57926"/>
        <dbReference type="ChEBI" id="CHEBI:73682"/>
        <dbReference type="EC" id="2.7.7.87"/>
    </reaction>
</comment>
<dbReference type="GO" id="GO:0000049">
    <property type="term" value="F:tRNA binding"/>
    <property type="evidence" value="ECO:0007669"/>
    <property type="project" value="TreeGrafter"/>
</dbReference>
<comment type="subcellular location">
    <subcellularLocation>
        <location evidence="1 9">Cytoplasm</location>
    </subcellularLocation>
</comment>
<dbReference type="PANTHER" id="PTHR17490:SF18">
    <property type="entry name" value="THREONYLCARBAMOYL-AMP SYNTHASE"/>
    <property type="match status" value="1"/>
</dbReference>
<accession>A0A1T4VTT5</accession>
<sequence>MRITTQLEEAVAILKAGGLIAYPTESVFGLGCDPRNDAALQRLLQLKQRPAHKGLILIAAQLEQLTDYILPVNAELLARILPTWPGPYTWLLPVREQVSPLLRGTHPSLAVRLSAHPTCQALCQQFAHPIVSTSANPATQAPARDLERLTHYFADQIDLVLNLPLGQQAHPSEIRDAVTGQLIRAS</sequence>
<proteinExistence type="inferred from homology"/>
<evidence type="ECO:0000256" key="6">
    <source>
        <dbReference type="ARBA" id="ARBA00022741"/>
    </source>
</evidence>
<dbReference type="GO" id="GO:0003725">
    <property type="term" value="F:double-stranded RNA binding"/>
    <property type="evidence" value="ECO:0007669"/>
    <property type="project" value="InterPro"/>
</dbReference>
<evidence type="ECO:0000256" key="8">
    <source>
        <dbReference type="ARBA" id="ARBA00048366"/>
    </source>
</evidence>
<dbReference type="STRING" id="92487.SAMN02745130_00277"/>
<keyword evidence="4 9" id="KW-0819">tRNA processing</keyword>
<dbReference type="PANTHER" id="PTHR17490">
    <property type="entry name" value="SUA5"/>
    <property type="match status" value="1"/>
</dbReference>
<evidence type="ECO:0000256" key="9">
    <source>
        <dbReference type="HAMAP-Rule" id="MF_01852"/>
    </source>
</evidence>
<dbReference type="PROSITE" id="PS51163">
    <property type="entry name" value="YRDC"/>
    <property type="match status" value="1"/>
</dbReference>
<keyword evidence="6 9" id="KW-0547">Nucleotide-binding</keyword>
<gene>
    <name evidence="9" type="primary">tsaC</name>
    <name evidence="11" type="ORF">SAMN02745130_00277</name>
</gene>
<keyword evidence="7 9" id="KW-0067">ATP-binding</keyword>
<reference evidence="11 12" key="1">
    <citation type="submission" date="2017-02" db="EMBL/GenBank/DDBJ databases">
        <authorList>
            <person name="Peterson S.W."/>
        </authorList>
    </citation>
    <scope>NUCLEOTIDE SEQUENCE [LARGE SCALE GENOMIC DNA]</scope>
    <source>
        <strain evidence="11 12">ATCC 49788</strain>
    </source>
</reference>
<dbReference type="NCBIfam" id="TIGR00057">
    <property type="entry name" value="L-threonylcarbamoyladenylate synthase"/>
    <property type="match status" value="1"/>
</dbReference>
<keyword evidence="5 9" id="KW-0548">Nucleotidyltransferase</keyword>
<protein>
    <recommendedName>
        <fullName evidence="9">Threonylcarbamoyl-AMP synthase</fullName>
        <shortName evidence="9">TC-AMP synthase</shortName>
        <ecNumber evidence="9">2.7.7.87</ecNumber>
    </recommendedName>
    <alternativeName>
        <fullName evidence="9">L-threonylcarbamoyladenylate synthase</fullName>
    </alternativeName>
    <alternativeName>
        <fullName evidence="9">t(6)A37 threonylcarbamoyladenosine biosynthesis protein TsaC</fullName>
    </alternativeName>
    <alternativeName>
        <fullName evidence="9">tRNA threonylcarbamoyladenosine biosynthesis protein TsaC</fullName>
    </alternativeName>
</protein>
<evidence type="ECO:0000259" key="10">
    <source>
        <dbReference type="PROSITE" id="PS51163"/>
    </source>
</evidence>
<dbReference type="GO" id="GO:0005737">
    <property type="term" value="C:cytoplasm"/>
    <property type="evidence" value="ECO:0007669"/>
    <property type="project" value="UniProtKB-SubCell"/>
</dbReference>
<dbReference type="AlphaFoldDB" id="A0A1T4VTT5"/>
<dbReference type="Gene3D" id="3.90.870.10">
    <property type="entry name" value="DHBP synthase"/>
    <property type="match status" value="1"/>
</dbReference>
<keyword evidence="2 9" id="KW-0963">Cytoplasm</keyword>
<evidence type="ECO:0000256" key="1">
    <source>
        <dbReference type="ARBA" id="ARBA00004496"/>
    </source>
</evidence>
<evidence type="ECO:0000256" key="3">
    <source>
        <dbReference type="ARBA" id="ARBA00022679"/>
    </source>
</evidence>
<dbReference type="HAMAP" id="MF_01852">
    <property type="entry name" value="TsaC"/>
    <property type="match status" value="1"/>
</dbReference>
<dbReference type="Proteomes" id="UP000190460">
    <property type="component" value="Unassembled WGS sequence"/>
</dbReference>
<comment type="function">
    <text evidence="9">Required for the formation of a threonylcarbamoyl group on adenosine at position 37 (t(6)A37) in tRNAs that read codons beginning with adenine. Catalyzes the conversion of L-threonine, HCO(3)(-)/CO(2) and ATP to give threonylcarbamoyl-AMP (TC-AMP) as the acyladenylate intermediate, with the release of diphosphate.</text>
</comment>
<keyword evidence="12" id="KW-1185">Reference proteome</keyword>
<evidence type="ECO:0000313" key="12">
    <source>
        <dbReference type="Proteomes" id="UP000190460"/>
    </source>
</evidence>
<dbReference type="RefSeq" id="WP_200807004.1">
    <property type="nucleotide sequence ID" value="NZ_FUYB01000001.1"/>
</dbReference>
<dbReference type="EMBL" id="FUYB01000001">
    <property type="protein sequence ID" value="SKA68373.1"/>
    <property type="molecule type" value="Genomic_DNA"/>
</dbReference>
<evidence type="ECO:0000313" key="11">
    <source>
        <dbReference type="EMBL" id="SKA68373.1"/>
    </source>
</evidence>